<keyword evidence="10" id="KW-0479">Metal-binding</keyword>
<dbReference type="EC" id="6.1.1.5" evidence="10"/>
<dbReference type="InterPro" id="IPR050081">
    <property type="entry name" value="Ile-tRNA_ligase"/>
</dbReference>
<dbReference type="InterPro" id="IPR013155">
    <property type="entry name" value="M/V/L/I-tRNA-synth_anticd-bd"/>
</dbReference>
<dbReference type="InterPro" id="IPR009080">
    <property type="entry name" value="tRNAsynth_Ia_anticodon-bd"/>
</dbReference>
<evidence type="ECO:0000256" key="4">
    <source>
        <dbReference type="ARBA" id="ARBA00022741"/>
    </source>
</evidence>
<dbReference type="NCBIfam" id="TIGR00392">
    <property type="entry name" value="ileS"/>
    <property type="match status" value="1"/>
</dbReference>
<dbReference type="RefSeq" id="WP_083344577.1">
    <property type="nucleotide sequence ID" value="NZ_LT629690.1"/>
</dbReference>
<evidence type="ECO:0000256" key="9">
    <source>
        <dbReference type="ARBA" id="ARBA00048359"/>
    </source>
</evidence>
<dbReference type="Pfam" id="PF00133">
    <property type="entry name" value="tRNA-synt_1"/>
    <property type="match status" value="1"/>
</dbReference>
<dbReference type="GO" id="GO:0000049">
    <property type="term" value="F:tRNA binding"/>
    <property type="evidence" value="ECO:0007669"/>
    <property type="project" value="InterPro"/>
</dbReference>
<dbReference type="InterPro" id="IPR002301">
    <property type="entry name" value="Ile-tRNA-ligase"/>
</dbReference>
<evidence type="ECO:0000259" key="13">
    <source>
        <dbReference type="Pfam" id="PF08264"/>
    </source>
</evidence>
<evidence type="ECO:0000259" key="11">
    <source>
        <dbReference type="Pfam" id="PF00133"/>
    </source>
</evidence>
<evidence type="ECO:0000256" key="3">
    <source>
        <dbReference type="ARBA" id="ARBA00022598"/>
    </source>
</evidence>
<comment type="catalytic activity">
    <reaction evidence="9 10">
        <text>tRNA(Ile) + L-isoleucine + ATP = L-isoleucyl-tRNA(Ile) + AMP + diphosphate</text>
        <dbReference type="Rhea" id="RHEA:11060"/>
        <dbReference type="Rhea" id="RHEA-COMP:9666"/>
        <dbReference type="Rhea" id="RHEA-COMP:9695"/>
        <dbReference type="ChEBI" id="CHEBI:30616"/>
        <dbReference type="ChEBI" id="CHEBI:33019"/>
        <dbReference type="ChEBI" id="CHEBI:58045"/>
        <dbReference type="ChEBI" id="CHEBI:78442"/>
        <dbReference type="ChEBI" id="CHEBI:78528"/>
        <dbReference type="ChEBI" id="CHEBI:456215"/>
        <dbReference type="EC" id="6.1.1.5"/>
    </reaction>
</comment>
<dbReference type="GO" id="GO:0002161">
    <property type="term" value="F:aminoacyl-tRNA deacylase activity"/>
    <property type="evidence" value="ECO:0007669"/>
    <property type="project" value="InterPro"/>
</dbReference>
<evidence type="ECO:0000256" key="5">
    <source>
        <dbReference type="ARBA" id="ARBA00022840"/>
    </source>
</evidence>
<dbReference type="CDD" id="cd07960">
    <property type="entry name" value="Anticodon_Ia_Ile_BEm"/>
    <property type="match status" value="1"/>
</dbReference>
<dbReference type="GO" id="GO:0006428">
    <property type="term" value="P:isoleucyl-tRNA aminoacylation"/>
    <property type="evidence" value="ECO:0007669"/>
    <property type="project" value="UniProtKB-UniRule"/>
</dbReference>
<feature type="binding site" evidence="10">
    <location>
        <position position="628"/>
    </location>
    <ligand>
        <name>ATP</name>
        <dbReference type="ChEBI" id="CHEBI:30616"/>
    </ligand>
</feature>
<dbReference type="PROSITE" id="PS00178">
    <property type="entry name" value="AA_TRNA_LIGASE_I"/>
    <property type="match status" value="1"/>
</dbReference>
<dbReference type="SUPFAM" id="SSF52374">
    <property type="entry name" value="Nucleotidylyl transferase"/>
    <property type="match status" value="1"/>
</dbReference>
<name>A0A1G7ILC4_9BACT</name>
<keyword evidence="7 10" id="KW-0030">Aminoacyl-tRNA synthetase</keyword>
<keyword evidence="15" id="KW-1185">Reference proteome</keyword>
<dbReference type="InterPro" id="IPR002300">
    <property type="entry name" value="aa-tRNA-synth_Ia"/>
</dbReference>
<evidence type="ECO:0000256" key="2">
    <source>
        <dbReference type="ARBA" id="ARBA00022490"/>
    </source>
</evidence>
<comment type="function">
    <text evidence="8 10">Catalyzes the attachment of isoleucine to tRNA(Ile). As IleRS can inadvertently accommodate and process structurally similar amino acids such as valine, to avoid such errors it has two additional distinct tRNA(Ile)-dependent editing activities. One activity is designated as 'pretransfer' editing and involves the hydrolysis of activated Val-AMP. The other activity is designated 'posttransfer' editing and involves deacylation of mischarged Val-tRNA(Ile).</text>
</comment>
<dbReference type="PRINTS" id="PR00984">
    <property type="entry name" value="TRNASYNTHILE"/>
</dbReference>
<dbReference type="AlphaFoldDB" id="A0A1G7ILC4"/>
<feature type="binding site" evidence="10">
    <location>
        <position position="936"/>
    </location>
    <ligand>
        <name>Zn(2+)</name>
        <dbReference type="ChEBI" id="CHEBI:29105"/>
    </ligand>
</feature>
<keyword evidence="10" id="KW-0862">Zinc</keyword>
<protein>
    <recommendedName>
        <fullName evidence="10">Isoleucine--tRNA ligase</fullName>
        <ecNumber evidence="10">6.1.1.5</ecNumber>
    </recommendedName>
    <alternativeName>
        <fullName evidence="10">Isoleucyl-tRNA synthetase</fullName>
        <shortName evidence="10">IleRS</shortName>
    </alternativeName>
</protein>
<dbReference type="Pfam" id="PF06827">
    <property type="entry name" value="zf-FPG_IleRS"/>
    <property type="match status" value="1"/>
</dbReference>
<feature type="short sequence motif" description="'HIGH' region" evidence="10">
    <location>
        <begin position="68"/>
        <end position="78"/>
    </location>
</feature>
<dbReference type="Proteomes" id="UP000182427">
    <property type="component" value="Chromosome I"/>
</dbReference>
<dbReference type="GO" id="GO:0008270">
    <property type="term" value="F:zinc ion binding"/>
    <property type="evidence" value="ECO:0007669"/>
    <property type="project" value="UniProtKB-UniRule"/>
</dbReference>
<keyword evidence="2 10" id="KW-0963">Cytoplasm</keyword>
<dbReference type="Gene3D" id="3.40.50.620">
    <property type="entry name" value="HUPs"/>
    <property type="match status" value="2"/>
</dbReference>
<dbReference type="SUPFAM" id="SSF47323">
    <property type="entry name" value="Anticodon-binding domain of a subclass of class I aminoacyl-tRNA synthetases"/>
    <property type="match status" value="1"/>
</dbReference>
<feature type="domain" description="Aminoacyl-tRNA synthetase class Ia" evidence="11">
    <location>
        <begin position="38"/>
        <end position="661"/>
    </location>
</feature>
<comment type="domain">
    <text evidence="10">IleRS has two distinct active sites: one for aminoacylation and one for editing. The misactivated valine is translocated from the active site to the editing site, which sterically excludes the correctly activated isoleucine. The single editing site contains two valyl binding pockets, one specific for each substrate (Val-AMP or Val-tRNA(Ile)).</text>
</comment>
<dbReference type="GO" id="GO:0005524">
    <property type="term" value="F:ATP binding"/>
    <property type="evidence" value="ECO:0007669"/>
    <property type="project" value="UniProtKB-UniRule"/>
</dbReference>
<dbReference type="Pfam" id="PF08264">
    <property type="entry name" value="Anticodon_1"/>
    <property type="match status" value="1"/>
</dbReference>
<evidence type="ECO:0000256" key="10">
    <source>
        <dbReference type="HAMAP-Rule" id="MF_02002"/>
    </source>
</evidence>
<evidence type="ECO:0000259" key="12">
    <source>
        <dbReference type="Pfam" id="PF06827"/>
    </source>
</evidence>
<dbReference type="InterPro" id="IPR033708">
    <property type="entry name" value="Anticodon_Ile_BEm"/>
</dbReference>
<evidence type="ECO:0000256" key="7">
    <source>
        <dbReference type="ARBA" id="ARBA00023146"/>
    </source>
</evidence>
<dbReference type="PANTHER" id="PTHR42765:SF1">
    <property type="entry name" value="ISOLEUCINE--TRNA LIGASE, MITOCHONDRIAL"/>
    <property type="match status" value="1"/>
</dbReference>
<comment type="subunit">
    <text evidence="10">Monomer.</text>
</comment>
<accession>A0A1G7ILC4</accession>
<dbReference type="GO" id="GO:0005829">
    <property type="term" value="C:cytosol"/>
    <property type="evidence" value="ECO:0007669"/>
    <property type="project" value="TreeGrafter"/>
</dbReference>
<feature type="binding site" evidence="10">
    <location>
        <position position="919"/>
    </location>
    <ligand>
        <name>Zn(2+)</name>
        <dbReference type="ChEBI" id="CHEBI:29105"/>
    </ligand>
</feature>
<comment type="subcellular location">
    <subcellularLocation>
        <location evidence="10">Cytoplasm</location>
    </subcellularLocation>
</comment>
<keyword evidence="4 10" id="KW-0547">Nucleotide-binding</keyword>
<feature type="binding site" evidence="10">
    <location>
        <position position="916"/>
    </location>
    <ligand>
        <name>Zn(2+)</name>
        <dbReference type="ChEBI" id="CHEBI:29105"/>
    </ligand>
</feature>
<gene>
    <name evidence="10" type="primary">ileS</name>
    <name evidence="14" type="ORF">SAMN05444167_1493</name>
</gene>
<dbReference type="InterPro" id="IPR001412">
    <property type="entry name" value="aa-tRNA-synth_I_CS"/>
</dbReference>
<dbReference type="Gene3D" id="1.10.10.830">
    <property type="entry name" value="Ile-tRNA synthetase CP2 domain-like"/>
    <property type="match status" value="1"/>
</dbReference>
<evidence type="ECO:0000256" key="6">
    <source>
        <dbReference type="ARBA" id="ARBA00022917"/>
    </source>
</evidence>
<sequence>MDQANTPQQLPVQLKDTLNLPKTAFPMKANLPGNEPARLQGWTDSDLYGQIRQSREGREKYILHDGPPYANGAIHLGHALNKCIKDFVVKSKTMAGFDAPYVPGWDCHGLPIEIKVDEQLGRKKLEMDALTVRQQCREYAQKYVDLQKSQFVRMGVLGRWDNPYLTMSFGYEARILETFYAFFEKNFVYKGLRPVYWCMHDKTALAEAEVEYEMHTSPSVYVRYPLTSAPEKIDPALANLNVFGLIWTTTPWTLPASLAIAFHPEFEYAAIQIAEDNATWGKGNVYIVAMDLLESLSTAAQLPAFEILARFHGQKLERATFAHPFLPREILGVMAEYVTTEQGTGGVHTAPAHGPDDFATGKKYALSQACDVDEAGRLRNGLPEYDNLNVHKANAPIIELLKDRGMLMAQGETHHSYPHCWRCHRPVIYRATEQWFIGMETQMPDGRTFRQSALDEIAKVTWDPAWGQERISNMIATRPDWCVSRQRIWGVPIAVFLCQKCHEPLNDAAINASIVKKFEAESADAWYKYSAEELLAAGTTCKCGNTEFRKEMDILDVWFESGSSWHAVLETEPELRFPADMYTEGGDQHRGWFHSSLLASVGIRGVAPYKYVATSGWTLDEQRRAFSKSLGNGVDPVKVMDELGGDIVRLWVASVDFREDVIASVPLMKRLAEEIYRKLRNTFRFLLANLDGFVPATDEVAWDQMEALDQYMLARASELVEKVRKAYDEFEFHRVFHALNEFGNSELSAFYLDVLKDRLYTLAPKDTRRLSAQTAVWKITETLVRLIAPILSFTADEVWGYLPEVAGRAKSVHIAEFPSASDLAPASSELLKDMAQIRTVREAALKVLEAARAAKEIGKALEARIEVEVPAGEIAAALSKYERQLPELFGVSQVVLKEVDNAPLQARFVKAEGTRCERCWRYTDDVGDEGRYPTVCARCADALEKIAFQPYAQE</sequence>
<evidence type="ECO:0000313" key="14">
    <source>
        <dbReference type="EMBL" id="SDF13501.1"/>
    </source>
</evidence>
<feature type="domain" description="Methionyl/Valyl/Leucyl/Isoleucyl-tRNA synthetase anticodon-binding" evidence="13">
    <location>
        <begin position="709"/>
        <end position="866"/>
    </location>
</feature>
<dbReference type="Gene3D" id="1.10.730.20">
    <property type="match status" value="1"/>
</dbReference>
<dbReference type="HAMAP" id="MF_02002">
    <property type="entry name" value="Ile_tRNA_synth_type1"/>
    <property type="match status" value="1"/>
</dbReference>
<dbReference type="EMBL" id="LT629690">
    <property type="protein sequence ID" value="SDF13501.1"/>
    <property type="molecule type" value="Genomic_DNA"/>
</dbReference>
<dbReference type="SUPFAM" id="SSF50677">
    <property type="entry name" value="ValRS/IleRS/LeuRS editing domain"/>
    <property type="match status" value="1"/>
</dbReference>
<evidence type="ECO:0000256" key="1">
    <source>
        <dbReference type="ARBA" id="ARBA00006887"/>
    </source>
</evidence>
<evidence type="ECO:0000313" key="15">
    <source>
        <dbReference type="Proteomes" id="UP000182427"/>
    </source>
</evidence>
<feature type="short sequence motif" description="'KMSKS' region" evidence="10">
    <location>
        <begin position="625"/>
        <end position="629"/>
    </location>
</feature>
<feature type="domain" description="Zinc finger FPG/IleRS-type" evidence="12">
    <location>
        <begin position="915"/>
        <end position="941"/>
    </location>
</feature>
<comment type="cofactor">
    <cofactor evidence="10">
        <name>Zn(2+)</name>
        <dbReference type="ChEBI" id="CHEBI:29105"/>
    </cofactor>
    <text evidence="10">Binds 1 zinc ion per subunit.</text>
</comment>
<proteinExistence type="inferred from homology"/>
<dbReference type="PANTHER" id="PTHR42765">
    <property type="entry name" value="SOLEUCYL-TRNA SYNTHETASE"/>
    <property type="match status" value="1"/>
</dbReference>
<dbReference type="InterPro" id="IPR010663">
    <property type="entry name" value="Znf_FPG/IleRS"/>
</dbReference>
<feature type="binding site" evidence="10">
    <location>
        <position position="939"/>
    </location>
    <ligand>
        <name>Zn(2+)</name>
        <dbReference type="ChEBI" id="CHEBI:29105"/>
    </ligand>
</feature>
<organism evidence="14 15">
    <name type="scientific">Terriglobus roseus</name>
    <dbReference type="NCBI Taxonomy" id="392734"/>
    <lineage>
        <taxon>Bacteria</taxon>
        <taxon>Pseudomonadati</taxon>
        <taxon>Acidobacteriota</taxon>
        <taxon>Terriglobia</taxon>
        <taxon>Terriglobales</taxon>
        <taxon>Acidobacteriaceae</taxon>
        <taxon>Terriglobus</taxon>
    </lineage>
</organism>
<evidence type="ECO:0000256" key="8">
    <source>
        <dbReference type="ARBA" id="ARBA00025217"/>
    </source>
</evidence>
<dbReference type="InterPro" id="IPR009008">
    <property type="entry name" value="Val/Leu/Ile-tRNA-synth_edit"/>
</dbReference>
<reference evidence="14 15" key="1">
    <citation type="submission" date="2016-10" db="EMBL/GenBank/DDBJ databases">
        <authorList>
            <person name="de Groot N.N."/>
        </authorList>
    </citation>
    <scope>NUCLEOTIDE SEQUENCE [LARGE SCALE GENOMIC DNA]</scope>
    <source>
        <strain evidence="14 15">GAS232</strain>
    </source>
</reference>
<keyword evidence="3 10" id="KW-0436">Ligase</keyword>
<dbReference type="GO" id="GO:0004822">
    <property type="term" value="F:isoleucine-tRNA ligase activity"/>
    <property type="evidence" value="ECO:0007669"/>
    <property type="project" value="UniProtKB-UniRule"/>
</dbReference>
<dbReference type="InterPro" id="IPR023585">
    <property type="entry name" value="Ile-tRNA-ligase_type1"/>
</dbReference>
<dbReference type="InterPro" id="IPR014729">
    <property type="entry name" value="Rossmann-like_a/b/a_fold"/>
</dbReference>
<dbReference type="FunFam" id="3.40.50.620:FF:000042">
    <property type="entry name" value="Isoleucine--tRNA ligase"/>
    <property type="match status" value="1"/>
</dbReference>
<keyword evidence="6 10" id="KW-0648">Protein biosynthesis</keyword>
<dbReference type="OrthoDB" id="9810365at2"/>
<dbReference type="Gene3D" id="3.90.740.10">
    <property type="entry name" value="Valyl/Leucyl/Isoleucyl-tRNA synthetase, editing domain"/>
    <property type="match status" value="1"/>
</dbReference>
<feature type="binding site" evidence="10">
    <location>
        <position position="584"/>
    </location>
    <ligand>
        <name>L-isoleucyl-5'-AMP</name>
        <dbReference type="ChEBI" id="CHEBI:178002"/>
    </ligand>
</feature>
<comment type="similarity">
    <text evidence="1 10">Belongs to the class-I aminoacyl-tRNA synthetase family. IleS type 1 subfamily.</text>
</comment>
<keyword evidence="5 10" id="KW-0067">ATP-binding</keyword>